<protein>
    <recommendedName>
        <fullName evidence="1">Hemerythrin-like domain-containing protein</fullName>
    </recommendedName>
</protein>
<dbReference type="InterPro" id="IPR045808">
    <property type="entry name" value="Hr_FBXL5"/>
</dbReference>
<reference evidence="2 3" key="1">
    <citation type="journal article" date="2015" name="Genome Announc.">
        <title>Complete genome sequence of Martelella endophytica YC6887, which has antifungal activity associated with a halophyte.</title>
        <authorList>
            <person name="Khan A."/>
            <person name="Khan H."/>
            <person name="Chung E.J."/>
            <person name="Hossain M.T."/>
            <person name="Chung Y.R."/>
        </authorList>
    </citation>
    <scope>NUCLEOTIDE SEQUENCE [LARGE SCALE GENOMIC DNA]</scope>
    <source>
        <strain evidence="2">YC6887</strain>
    </source>
</reference>
<dbReference type="Gene3D" id="1.20.120.520">
    <property type="entry name" value="nmb1532 protein domain like"/>
    <property type="match status" value="1"/>
</dbReference>
<accession>A0A0D5LV46</accession>
<gene>
    <name evidence="2" type="ORF">TM49_21360</name>
</gene>
<dbReference type="HOGENOM" id="CLU_103728_0_0_5"/>
<evidence type="ECO:0000313" key="3">
    <source>
        <dbReference type="Proteomes" id="UP000032611"/>
    </source>
</evidence>
<evidence type="ECO:0000313" key="2">
    <source>
        <dbReference type="EMBL" id="AJY47642.1"/>
    </source>
</evidence>
<feature type="domain" description="Hemerythrin-like" evidence="1">
    <location>
        <begin position="84"/>
        <end position="157"/>
    </location>
</feature>
<dbReference type="CDD" id="cd12109">
    <property type="entry name" value="Hr_FBXL5"/>
    <property type="match status" value="1"/>
</dbReference>
<dbReference type="KEGG" id="mey:TM49_21360"/>
<dbReference type="Proteomes" id="UP000032611">
    <property type="component" value="Chromosome"/>
</dbReference>
<dbReference type="EMBL" id="CP010803">
    <property type="protein sequence ID" value="AJY47642.1"/>
    <property type="molecule type" value="Genomic_DNA"/>
</dbReference>
<dbReference type="AlphaFoldDB" id="A0A0D5LV46"/>
<organism evidence="2 3">
    <name type="scientific">Martelella endophytica</name>
    <dbReference type="NCBI Taxonomy" id="1486262"/>
    <lineage>
        <taxon>Bacteria</taxon>
        <taxon>Pseudomonadati</taxon>
        <taxon>Pseudomonadota</taxon>
        <taxon>Alphaproteobacteria</taxon>
        <taxon>Hyphomicrobiales</taxon>
        <taxon>Aurantimonadaceae</taxon>
        <taxon>Martelella</taxon>
    </lineage>
</organism>
<dbReference type="RefSeq" id="WP_045684198.1">
    <property type="nucleotide sequence ID" value="NZ_CP010803.1"/>
</dbReference>
<dbReference type="OrthoDB" id="5635488at2"/>
<dbReference type="STRING" id="1486262.TM49_21360"/>
<dbReference type="PATRIC" id="fig|1486262.3.peg.4414"/>
<dbReference type="Pfam" id="PF01814">
    <property type="entry name" value="Hemerythrin"/>
    <property type="match status" value="1"/>
</dbReference>
<keyword evidence="3" id="KW-1185">Reference proteome</keyword>
<dbReference type="GO" id="GO:0006879">
    <property type="term" value="P:intracellular iron ion homeostasis"/>
    <property type="evidence" value="ECO:0007669"/>
    <property type="project" value="InterPro"/>
</dbReference>
<dbReference type="InterPro" id="IPR012312">
    <property type="entry name" value="Hemerythrin-like"/>
</dbReference>
<sequence length="235" mass="25833">MTHIENMTRVPALAGRYDFYGAVHKGLRRAQCNMLAAVGTADFADAQQTDALLDEFRRLLGLAAAHVVHEDATVHIALRSLSLPTDLIDEQHDDHRAAFLAFDALADRVENAEGPARLEAGRALYLAFAAYVADDFAHMHEEETVVMPLLWQHFTDAELLDMEMRIIGSMSPEENMAFTRIMVPAMAPAERRAMVGGMFRSMPRPVFDAVIGFAIRPVLAPAEFAALSNDIGLAA</sequence>
<evidence type="ECO:0000259" key="1">
    <source>
        <dbReference type="Pfam" id="PF01814"/>
    </source>
</evidence>
<proteinExistence type="predicted"/>
<name>A0A0D5LV46_MAREN</name>